<reference evidence="1 2" key="2">
    <citation type="submission" date="2019-05" db="EMBL/GenBank/DDBJ databases">
        <title>Glycomyces buryatensis sp. nov.</title>
        <authorList>
            <person name="Nikitina E."/>
        </authorList>
    </citation>
    <scope>NUCLEOTIDE SEQUENCE [LARGE SCALE GENOMIC DNA]</scope>
    <source>
        <strain evidence="1 2">18</strain>
    </source>
</reference>
<dbReference type="EMBL" id="STGY01000055">
    <property type="protein sequence ID" value="THV40806.1"/>
    <property type="molecule type" value="Genomic_DNA"/>
</dbReference>
<protein>
    <submittedName>
        <fullName evidence="1">PE domain-containing protein</fullName>
    </submittedName>
</protein>
<dbReference type="RefSeq" id="WP_136535205.1">
    <property type="nucleotide sequence ID" value="NZ_STGY01000055.1"/>
</dbReference>
<comment type="caution">
    <text evidence="1">The sequence shown here is derived from an EMBL/GenBank/DDBJ whole genome shotgun (WGS) entry which is preliminary data.</text>
</comment>
<dbReference type="AlphaFoldDB" id="A0A4V6T6P9"/>
<dbReference type="Pfam" id="PF10824">
    <property type="entry name" value="T7SS_ESX_EspC"/>
    <property type="match status" value="1"/>
</dbReference>
<dbReference type="InterPro" id="IPR022536">
    <property type="entry name" value="EspC"/>
</dbReference>
<name>A0A4V6T6P9_9ACTN</name>
<dbReference type="Proteomes" id="UP000308760">
    <property type="component" value="Unassembled WGS sequence"/>
</dbReference>
<dbReference type="OrthoDB" id="3688882at2"/>
<accession>A0A4V6T6P9</accession>
<organism evidence="1 2">
    <name type="scientific">Glycomyces buryatensis</name>
    <dbReference type="NCBI Taxonomy" id="2570927"/>
    <lineage>
        <taxon>Bacteria</taxon>
        <taxon>Bacillati</taxon>
        <taxon>Actinomycetota</taxon>
        <taxon>Actinomycetes</taxon>
        <taxon>Glycomycetales</taxon>
        <taxon>Glycomycetaceae</taxon>
        <taxon>Glycomyces</taxon>
    </lineage>
</organism>
<reference evidence="2" key="1">
    <citation type="submission" date="2019-04" db="EMBL/GenBank/DDBJ databases">
        <title>Nocardioides xinjiangensis sp. nov.</title>
        <authorList>
            <person name="Liu S."/>
        </authorList>
    </citation>
    <scope>NUCLEOTIDE SEQUENCE [LARGE SCALE GENOMIC DNA]</scope>
    <source>
        <strain evidence="2">18</strain>
    </source>
</reference>
<dbReference type="GO" id="GO:0009306">
    <property type="term" value="P:protein secretion"/>
    <property type="evidence" value="ECO:0007669"/>
    <property type="project" value="InterPro"/>
</dbReference>
<evidence type="ECO:0000313" key="1">
    <source>
        <dbReference type="EMBL" id="THV40806.1"/>
    </source>
</evidence>
<evidence type="ECO:0000313" key="2">
    <source>
        <dbReference type="Proteomes" id="UP000308760"/>
    </source>
</evidence>
<proteinExistence type="predicted"/>
<gene>
    <name evidence="1" type="ORF">FAB82_14250</name>
</gene>
<sequence length="104" mass="11277">MSDRLSVDPEDLRTHTSHIQGLIERFEAVRSASTAITQADDAFGPLCEWIAPILEEKHAMVDARIDQGKRNLEGHVTALNATAESYEDADASAASDLDNIAGEL</sequence>
<keyword evidence="2" id="KW-1185">Reference proteome</keyword>